<keyword evidence="3" id="KW-1003">Cell membrane</keyword>
<evidence type="ECO:0000256" key="10">
    <source>
        <dbReference type="SAM" id="Phobius"/>
    </source>
</evidence>
<evidence type="ECO:0000256" key="2">
    <source>
        <dbReference type="ARBA" id="ARBA00022448"/>
    </source>
</evidence>
<dbReference type="InterPro" id="IPR011527">
    <property type="entry name" value="ABC1_TM_dom"/>
</dbReference>
<keyword evidence="2" id="KW-0813">Transport</keyword>
<dbReference type="SUPFAM" id="SSF52540">
    <property type="entry name" value="P-loop containing nucleoside triphosphate hydrolases"/>
    <property type="match status" value="1"/>
</dbReference>
<dbReference type="PANTHER" id="PTHR43394:SF1">
    <property type="entry name" value="ATP-BINDING CASSETTE SUB-FAMILY B MEMBER 10, MITOCHONDRIAL"/>
    <property type="match status" value="1"/>
</dbReference>
<dbReference type="AlphaFoldDB" id="A0A559J0Z2"/>
<dbReference type="EMBL" id="VNJK01000001">
    <property type="protein sequence ID" value="TVX93555.1"/>
    <property type="molecule type" value="Genomic_DNA"/>
</dbReference>
<protein>
    <submittedName>
        <fullName evidence="13">ABC transporter ATP-binding protein</fullName>
    </submittedName>
</protein>
<dbReference type="GO" id="GO:0016887">
    <property type="term" value="F:ATP hydrolysis activity"/>
    <property type="evidence" value="ECO:0007669"/>
    <property type="project" value="InterPro"/>
</dbReference>
<proteinExistence type="predicted"/>
<dbReference type="GO" id="GO:0008234">
    <property type="term" value="F:cysteine-type peptidase activity"/>
    <property type="evidence" value="ECO:0007669"/>
    <property type="project" value="UniProtKB-KW"/>
</dbReference>
<feature type="transmembrane region" description="Helical" evidence="10">
    <location>
        <begin position="254"/>
        <end position="274"/>
    </location>
</feature>
<dbReference type="SUPFAM" id="SSF90123">
    <property type="entry name" value="ABC transporter transmembrane region"/>
    <property type="match status" value="1"/>
</dbReference>
<dbReference type="GO" id="GO:0005524">
    <property type="term" value="F:ATP binding"/>
    <property type="evidence" value="ECO:0007669"/>
    <property type="project" value="UniProtKB-KW"/>
</dbReference>
<evidence type="ECO:0000256" key="1">
    <source>
        <dbReference type="ARBA" id="ARBA00004651"/>
    </source>
</evidence>
<feature type="domain" description="ABC transporter" evidence="11">
    <location>
        <begin position="343"/>
        <end position="576"/>
    </location>
</feature>
<keyword evidence="6" id="KW-0645">Protease</keyword>
<dbReference type="FunFam" id="3.40.50.300:FF:000299">
    <property type="entry name" value="ABC transporter ATP-binding protein/permease"/>
    <property type="match status" value="1"/>
</dbReference>
<dbReference type="Proteomes" id="UP000318102">
    <property type="component" value="Unassembled WGS sequence"/>
</dbReference>
<evidence type="ECO:0000256" key="8">
    <source>
        <dbReference type="ARBA" id="ARBA00022989"/>
    </source>
</evidence>
<feature type="transmembrane region" description="Helical" evidence="10">
    <location>
        <begin position="144"/>
        <end position="162"/>
    </location>
</feature>
<organism evidence="13 14">
    <name type="scientific">Paenibacillus agilis</name>
    <dbReference type="NCBI Taxonomy" id="3020863"/>
    <lineage>
        <taxon>Bacteria</taxon>
        <taxon>Bacillati</taxon>
        <taxon>Bacillota</taxon>
        <taxon>Bacilli</taxon>
        <taxon>Bacillales</taxon>
        <taxon>Paenibacillaceae</taxon>
        <taxon>Paenibacillus</taxon>
    </lineage>
</organism>
<reference evidence="13 14" key="1">
    <citation type="submission" date="2019-07" db="EMBL/GenBank/DDBJ databases">
        <authorList>
            <person name="Kim J."/>
        </authorList>
    </citation>
    <scope>NUCLEOTIDE SEQUENCE [LARGE SCALE GENOMIC DNA]</scope>
    <source>
        <strain evidence="13 14">N4</strain>
    </source>
</reference>
<keyword evidence="8 10" id="KW-1133">Transmembrane helix</keyword>
<comment type="subcellular location">
    <subcellularLocation>
        <location evidence="1">Cell membrane</location>
        <topology evidence="1">Multi-pass membrane protein</topology>
    </subcellularLocation>
</comment>
<evidence type="ECO:0000313" key="14">
    <source>
        <dbReference type="Proteomes" id="UP000318102"/>
    </source>
</evidence>
<evidence type="ECO:0000256" key="5">
    <source>
        <dbReference type="ARBA" id="ARBA00022741"/>
    </source>
</evidence>
<dbReference type="CDD" id="cd07346">
    <property type="entry name" value="ABC_6TM_exporters"/>
    <property type="match status" value="1"/>
</dbReference>
<keyword evidence="4 10" id="KW-0812">Transmembrane</keyword>
<dbReference type="PROSITE" id="PS50893">
    <property type="entry name" value="ABC_TRANSPORTER_2"/>
    <property type="match status" value="1"/>
</dbReference>
<dbReference type="InterPro" id="IPR027417">
    <property type="entry name" value="P-loop_NTPase"/>
</dbReference>
<dbReference type="Gene3D" id="3.40.50.300">
    <property type="entry name" value="P-loop containing nucleotide triphosphate hydrolases"/>
    <property type="match status" value="1"/>
</dbReference>
<dbReference type="InterPro" id="IPR039421">
    <property type="entry name" value="Type_1_exporter"/>
</dbReference>
<feature type="transmembrane region" description="Helical" evidence="10">
    <location>
        <begin position="168"/>
        <end position="184"/>
    </location>
</feature>
<name>A0A559J0Z2_9BACL</name>
<evidence type="ECO:0000256" key="6">
    <source>
        <dbReference type="ARBA" id="ARBA00022807"/>
    </source>
</evidence>
<keyword evidence="7 13" id="KW-0067">ATP-binding</keyword>
<dbReference type="InterPro" id="IPR036640">
    <property type="entry name" value="ABC1_TM_sf"/>
</dbReference>
<dbReference type="GO" id="GO:0015421">
    <property type="term" value="F:ABC-type oligopeptide transporter activity"/>
    <property type="evidence" value="ECO:0007669"/>
    <property type="project" value="TreeGrafter"/>
</dbReference>
<accession>A0A559J0Z2</accession>
<dbReference type="Pfam" id="PF00664">
    <property type="entry name" value="ABC_membrane"/>
    <property type="match status" value="1"/>
</dbReference>
<dbReference type="PANTHER" id="PTHR43394">
    <property type="entry name" value="ATP-DEPENDENT PERMEASE MDL1, MITOCHONDRIAL"/>
    <property type="match status" value="1"/>
</dbReference>
<feature type="domain" description="ABC transmembrane type-1" evidence="12">
    <location>
        <begin position="29"/>
        <end position="311"/>
    </location>
</feature>
<feature type="transmembrane region" description="Helical" evidence="10">
    <location>
        <begin position="65"/>
        <end position="90"/>
    </location>
</feature>
<gene>
    <name evidence="13" type="ORF">FPZ44_11120</name>
</gene>
<dbReference type="InterPro" id="IPR003593">
    <property type="entry name" value="AAA+_ATPase"/>
</dbReference>
<evidence type="ECO:0000259" key="11">
    <source>
        <dbReference type="PROSITE" id="PS50893"/>
    </source>
</evidence>
<keyword evidence="6" id="KW-0788">Thiol protease</keyword>
<comment type="caution">
    <text evidence="13">The sequence shown here is derived from an EMBL/GenBank/DDBJ whole genome shotgun (WGS) entry which is preliminary data.</text>
</comment>
<evidence type="ECO:0000313" key="13">
    <source>
        <dbReference type="EMBL" id="TVX93555.1"/>
    </source>
</evidence>
<evidence type="ECO:0000259" key="12">
    <source>
        <dbReference type="PROSITE" id="PS50929"/>
    </source>
</evidence>
<dbReference type="InterPro" id="IPR003439">
    <property type="entry name" value="ABC_transporter-like_ATP-bd"/>
</dbReference>
<dbReference type="RefSeq" id="WP_144990148.1">
    <property type="nucleotide sequence ID" value="NZ_VNJK01000001.1"/>
</dbReference>
<evidence type="ECO:0000256" key="9">
    <source>
        <dbReference type="ARBA" id="ARBA00023136"/>
    </source>
</evidence>
<keyword evidence="9 10" id="KW-0472">Membrane</keyword>
<feature type="transmembrane region" description="Helical" evidence="10">
    <location>
        <begin position="280"/>
        <end position="302"/>
    </location>
</feature>
<dbReference type="Gene3D" id="1.20.1560.10">
    <property type="entry name" value="ABC transporter type 1, transmembrane domain"/>
    <property type="match status" value="1"/>
</dbReference>
<dbReference type="Pfam" id="PF00005">
    <property type="entry name" value="ABC_tran"/>
    <property type="match status" value="1"/>
</dbReference>
<dbReference type="OrthoDB" id="1899463at2"/>
<evidence type="ECO:0000256" key="4">
    <source>
        <dbReference type="ARBA" id="ARBA00022692"/>
    </source>
</evidence>
<sequence length="578" mass="65835">MKKDDNHFGILDSIRFLRVYLKNYKISFVLFAIGWMLEGLLQLLLPVLFGVLIDEMVYYKNIDVFLDISLVIMIFSLFLCTLYFVIYTYFNQIVGKYTFDIKMDLYDHLLSVKNNYVDDSRAGDIITTIQNYTHECVLIITRNLVYTIYCTLMILLFSTYIFFVNWKIGVLFMVFAPISTYITLKSGKKIRGYSNQYRSVYGSYIGWLFEMLNGKKDVRLLGAQNIVRKMFTRRHKELFSLEIKKNMYSLNLTNSIEIVNVLMQVSIFGFGAYLASKGDLTVGALIVIIAFFAEINSNILFLHGYYVDLQDRLTAVKYIKNFKDLPTESEAGERSLVVHDGEIEFQDVQFTYSSENILNNLSLHIKAGEKVAIVGKSGSGKSTLANMLIAFLKPSKGNILIDGQQLSDCSHKSIRSCVGVVQQSVLMFDGTIRENIRLGNLKATDIELLEVCEKTGIMEFVNSLEKGLDTVIGSKGVSLSGGQKQMIAITRIFLKNPKIIIFDEATSSLDMETESRLHESWSKAFTDRTIIVISHNLASVKLCDRVILCEGGQVIEEGEPNEMHRTSQRYRELFSLNM</sequence>
<feature type="transmembrane region" description="Helical" evidence="10">
    <location>
        <begin position="28"/>
        <end position="53"/>
    </location>
</feature>
<dbReference type="GO" id="GO:0005886">
    <property type="term" value="C:plasma membrane"/>
    <property type="evidence" value="ECO:0007669"/>
    <property type="project" value="UniProtKB-SubCell"/>
</dbReference>
<keyword evidence="6" id="KW-0378">Hydrolase</keyword>
<keyword evidence="5" id="KW-0547">Nucleotide-binding</keyword>
<evidence type="ECO:0000256" key="7">
    <source>
        <dbReference type="ARBA" id="ARBA00022840"/>
    </source>
</evidence>
<keyword evidence="14" id="KW-1185">Reference proteome</keyword>
<dbReference type="SMART" id="SM00382">
    <property type="entry name" value="AAA"/>
    <property type="match status" value="1"/>
</dbReference>
<evidence type="ECO:0000256" key="3">
    <source>
        <dbReference type="ARBA" id="ARBA00022475"/>
    </source>
</evidence>
<dbReference type="PROSITE" id="PS50929">
    <property type="entry name" value="ABC_TM1F"/>
    <property type="match status" value="1"/>
</dbReference>